<evidence type="ECO:0000256" key="7">
    <source>
        <dbReference type="ARBA" id="ARBA00024343"/>
    </source>
</evidence>
<dbReference type="InterPro" id="IPR036955">
    <property type="entry name" value="AP2/ERF_dom_sf"/>
</dbReference>
<evidence type="ECO:0000256" key="1">
    <source>
        <dbReference type="ARBA" id="ARBA00004123"/>
    </source>
</evidence>
<keyword evidence="4" id="KW-0010">Activator</keyword>
<dbReference type="EMBL" id="JBBNAE010000004">
    <property type="protein sequence ID" value="KAK9131470.1"/>
    <property type="molecule type" value="Genomic_DNA"/>
</dbReference>
<sequence length="207" mass="23255">MESTTTTTSGTNFESTSPSSSQQNYKGVRKRKWGKWVSEIRLPNSRERIWLGSYDTPEKAARAFDAALYCLRGSNAKFNFPENPPEITNGRSLTPSEIQDVAARFANGEMVSSREDSQPQFDSMMECPTSQSESPSFSDGGVTTQVDHVMDWAFYDMLMPSSSNASMPHYDMFSGINEFSGEFLAPEPEINYEDETSFSQGSFLWNF</sequence>
<evidence type="ECO:0000313" key="10">
    <source>
        <dbReference type="EMBL" id="KAK9131470.1"/>
    </source>
</evidence>
<comment type="similarity">
    <text evidence="7">Belongs to the AP2/ERF transcription factor family. ERF subfamily.</text>
</comment>
<keyword evidence="11" id="KW-1185">Reference proteome</keyword>
<dbReference type="GO" id="GO:0005634">
    <property type="term" value="C:nucleus"/>
    <property type="evidence" value="ECO:0007669"/>
    <property type="project" value="UniProtKB-SubCell"/>
</dbReference>
<dbReference type="SMART" id="SM00380">
    <property type="entry name" value="AP2"/>
    <property type="match status" value="1"/>
</dbReference>
<evidence type="ECO:0000313" key="11">
    <source>
        <dbReference type="Proteomes" id="UP001417504"/>
    </source>
</evidence>
<feature type="compositionally biased region" description="Low complexity" evidence="8">
    <location>
        <begin position="1"/>
        <end position="17"/>
    </location>
</feature>
<dbReference type="PANTHER" id="PTHR31985">
    <property type="entry name" value="ETHYLENE-RESPONSIVE TRANSCRIPTION FACTOR ERF042-RELATED"/>
    <property type="match status" value="1"/>
</dbReference>
<dbReference type="GO" id="GO:0003700">
    <property type="term" value="F:DNA-binding transcription factor activity"/>
    <property type="evidence" value="ECO:0007669"/>
    <property type="project" value="InterPro"/>
</dbReference>
<dbReference type="Pfam" id="PF00847">
    <property type="entry name" value="AP2"/>
    <property type="match status" value="1"/>
</dbReference>
<protein>
    <recommendedName>
        <fullName evidence="9">AP2/ERF domain-containing protein</fullName>
    </recommendedName>
</protein>
<proteinExistence type="inferred from homology"/>
<dbReference type="GO" id="GO:0003677">
    <property type="term" value="F:DNA binding"/>
    <property type="evidence" value="ECO:0007669"/>
    <property type="project" value="UniProtKB-KW"/>
</dbReference>
<dbReference type="Proteomes" id="UP001417504">
    <property type="component" value="Unassembled WGS sequence"/>
</dbReference>
<dbReference type="InterPro" id="IPR051032">
    <property type="entry name" value="AP2/ERF_TF_ERF_subfamily"/>
</dbReference>
<accession>A0AAP0P7V6</accession>
<dbReference type="InterPro" id="IPR001471">
    <property type="entry name" value="AP2/ERF_dom"/>
</dbReference>
<evidence type="ECO:0000259" key="9">
    <source>
        <dbReference type="PROSITE" id="PS51032"/>
    </source>
</evidence>
<evidence type="ECO:0000256" key="4">
    <source>
        <dbReference type="ARBA" id="ARBA00023159"/>
    </source>
</evidence>
<dbReference type="AlphaFoldDB" id="A0AAP0P7V6"/>
<dbReference type="PANTHER" id="PTHR31985:SF273">
    <property type="entry name" value="ETHYLENE-RESPONSIVE TRANSCRIPTION FACTOR ERF017"/>
    <property type="match status" value="1"/>
</dbReference>
<reference evidence="10 11" key="1">
    <citation type="submission" date="2024-01" db="EMBL/GenBank/DDBJ databases">
        <title>Genome assemblies of Stephania.</title>
        <authorList>
            <person name="Yang L."/>
        </authorList>
    </citation>
    <scope>NUCLEOTIDE SEQUENCE [LARGE SCALE GENOMIC DNA]</scope>
    <source>
        <strain evidence="10">QJT</strain>
        <tissue evidence="10">Leaf</tissue>
    </source>
</reference>
<keyword evidence="2" id="KW-0805">Transcription regulation</keyword>
<dbReference type="PRINTS" id="PR00367">
    <property type="entry name" value="ETHRSPELEMNT"/>
</dbReference>
<dbReference type="SUPFAM" id="SSF54171">
    <property type="entry name" value="DNA-binding domain"/>
    <property type="match status" value="1"/>
</dbReference>
<organism evidence="10 11">
    <name type="scientific">Stephania japonica</name>
    <dbReference type="NCBI Taxonomy" id="461633"/>
    <lineage>
        <taxon>Eukaryota</taxon>
        <taxon>Viridiplantae</taxon>
        <taxon>Streptophyta</taxon>
        <taxon>Embryophyta</taxon>
        <taxon>Tracheophyta</taxon>
        <taxon>Spermatophyta</taxon>
        <taxon>Magnoliopsida</taxon>
        <taxon>Ranunculales</taxon>
        <taxon>Menispermaceae</taxon>
        <taxon>Menispermoideae</taxon>
        <taxon>Cissampelideae</taxon>
        <taxon>Stephania</taxon>
    </lineage>
</organism>
<dbReference type="InterPro" id="IPR016177">
    <property type="entry name" value="DNA-bd_dom_sf"/>
</dbReference>
<comment type="caution">
    <text evidence="10">The sequence shown here is derived from an EMBL/GenBank/DDBJ whole genome shotgun (WGS) entry which is preliminary data.</text>
</comment>
<dbReference type="CDD" id="cd00018">
    <property type="entry name" value="AP2"/>
    <property type="match status" value="1"/>
</dbReference>
<evidence type="ECO:0000256" key="8">
    <source>
        <dbReference type="SAM" id="MobiDB-lite"/>
    </source>
</evidence>
<feature type="domain" description="AP2/ERF" evidence="9">
    <location>
        <begin position="24"/>
        <end position="81"/>
    </location>
</feature>
<evidence type="ECO:0000256" key="3">
    <source>
        <dbReference type="ARBA" id="ARBA00023125"/>
    </source>
</evidence>
<feature type="region of interest" description="Disordered" evidence="8">
    <location>
        <begin position="109"/>
        <end position="140"/>
    </location>
</feature>
<name>A0AAP0P7V6_9MAGN</name>
<keyword evidence="3" id="KW-0238">DNA-binding</keyword>
<evidence type="ECO:0000256" key="6">
    <source>
        <dbReference type="ARBA" id="ARBA00023242"/>
    </source>
</evidence>
<keyword evidence="5" id="KW-0804">Transcription</keyword>
<dbReference type="FunFam" id="3.30.730.10:FF:000001">
    <property type="entry name" value="Ethylene-responsive transcription factor 2"/>
    <property type="match status" value="1"/>
</dbReference>
<evidence type="ECO:0000256" key="5">
    <source>
        <dbReference type="ARBA" id="ARBA00023163"/>
    </source>
</evidence>
<feature type="compositionally biased region" description="Polar residues" evidence="8">
    <location>
        <begin position="128"/>
        <end position="140"/>
    </location>
</feature>
<evidence type="ECO:0000256" key="2">
    <source>
        <dbReference type="ARBA" id="ARBA00023015"/>
    </source>
</evidence>
<keyword evidence="6" id="KW-0539">Nucleus</keyword>
<comment type="subcellular location">
    <subcellularLocation>
        <location evidence="1">Nucleus</location>
    </subcellularLocation>
</comment>
<feature type="region of interest" description="Disordered" evidence="8">
    <location>
        <begin position="1"/>
        <end position="31"/>
    </location>
</feature>
<dbReference type="PROSITE" id="PS51032">
    <property type="entry name" value="AP2_ERF"/>
    <property type="match status" value="1"/>
</dbReference>
<dbReference type="Gene3D" id="3.30.730.10">
    <property type="entry name" value="AP2/ERF domain"/>
    <property type="match status" value="1"/>
</dbReference>
<gene>
    <name evidence="10" type="ORF">Sjap_011957</name>
</gene>